<reference evidence="4" key="1">
    <citation type="journal article" date="2019" name="Int. J. Syst. Evol. Microbiol.">
        <title>The Global Catalogue of Microorganisms (GCM) 10K type strain sequencing project: providing services to taxonomists for standard genome sequencing and annotation.</title>
        <authorList>
            <consortium name="The Broad Institute Genomics Platform"/>
            <consortium name="The Broad Institute Genome Sequencing Center for Infectious Disease"/>
            <person name="Wu L."/>
            <person name="Ma J."/>
        </authorList>
    </citation>
    <scope>NUCLEOTIDE SEQUENCE [LARGE SCALE GENOMIC DNA]</scope>
    <source>
        <strain evidence="4">CGMCC 1.12376</strain>
    </source>
</reference>
<proteinExistence type="predicted"/>
<protein>
    <submittedName>
        <fullName evidence="3">Peptidoglycan-binding protein</fullName>
    </submittedName>
</protein>
<dbReference type="Gene3D" id="1.10.530.10">
    <property type="match status" value="1"/>
</dbReference>
<feature type="region of interest" description="Disordered" evidence="1">
    <location>
        <begin position="53"/>
        <end position="139"/>
    </location>
</feature>
<dbReference type="InterPro" id="IPR002477">
    <property type="entry name" value="Peptidoglycan-bd-like"/>
</dbReference>
<dbReference type="Gene3D" id="2.30.30.40">
    <property type="entry name" value="SH3 Domains"/>
    <property type="match status" value="2"/>
</dbReference>
<dbReference type="PANTHER" id="PTHR34408">
    <property type="entry name" value="FAMILY PROTEIN, PUTATIVE-RELATED"/>
    <property type="match status" value="1"/>
</dbReference>
<evidence type="ECO:0000259" key="2">
    <source>
        <dbReference type="PROSITE" id="PS51781"/>
    </source>
</evidence>
<feature type="compositionally biased region" description="Acidic residues" evidence="1">
    <location>
        <begin position="100"/>
        <end position="118"/>
    </location>
</feature>
<dbReference type="InterPro" id="IPR036366">
    <property type="entry name" value="PGBDSf"/>
</dbReference>
<evidence type="ECO:0000313" key="4">
    <source>
        <dbReference type="Proteomes" id="UP001597221"/>
    </source>
</evidence>
<dbReference type="SUPFAM" id="SSF47090">
    <property type="entry name" value="PGBD-like"/>
    <property type="match status" value="8"/>
</dbReference>
<dbReference type="SMART" id="SM00047">
    <property type="entry name" value="LYZ2"/>
    <property type="match status" value="1"/>
</dbReference>
<feature type="compositionally biased region" description="Acidic residues" evidence="1">
    <location>
        <begin position="53"/>
        <end position="92"/>
    </location>
</feature>
<feature type="compositionally biased region" description="Basic and acidic residues" evidence="1">
    <location>
        <begin position="129"/>
        <end position="139"/>
    </location>
</feature>
<accession>A0ABW4HRB6</accession>
<evidence type="ECO:0000313" key="3">
    <source>
        <dbReference type="EMBL" id="MFD1607235.1"/>
    </source>
</evidence>
<dbReference type="Gene3D" id="1.10.101.10">
    <property type="entry name" value="PGBD-like superfamily/PGBD"/>
    <property type="match status" value="8"/>
</dbReference>
<dbReference type="InterPro" id="IPR036365">
    <property type="entry name" value="PGBD-like_sf"/>
</dbReference>
<name>A0ABW4HRB6_9BACI</name>
<feature type="domain" description="SH3b" evidence="2">
    <location>
        <begin position="833"/>
        <end position="902"/>
    </location>
</feature>
<comment type="caution">
    <text evidence="3">The sequence shown here is derived from an EMBL/GenBank/DDBJ whole genome shotgun (WGS) entry which is preliminary data.</text>
</comment>
<keyword evidence="4" id="KW-1185">Reference proteome</keyword>
<dbReference type="Pfam" id="PF01471">
    <property type="entry name" value="PG_binding_1"/>
    <property type="match status" value="8"/>
</dbReference>
<dbReference type="SMART" id="SM00287">
    <property type="entry name" value="SH3b"/>
    <property type="match status" value="2"/>
</dbReference>
<dbReference type="PROSITE" id="PS51781">
    <property type="entry name" value="SH3B"/>
    <property type="match status" value="1"/>
</dbReference>
<dbReference type="InterPro" id="IPR052354">
    <property type="entry name" value="Cell_Wall_Dynamics_Protein"/>
</dbReference>
<dbReference type="InterPro" id="IPR003646">
    <property type="entry name" value="SH3-like_bac-type"/>
</dbReference>
<sequence>MKLKKLMIIAIIFIMFFHFSIPGLQVAAHGNEENLNIEGENTYSINGDKELDAEVEEEVEVDSDTENTEGEEVPTEGPESTEPESAESEDNVEETKTETEEQVTEETEEQVTEEDSSEPVETSPANEPGAEKSVEKEEAQTFQLRIQSVTATLPYKKGDDFDEIIPVKVKLNALGFDGIAETGNFGNHTEKRVKEFQAYYGLKVTGQVDQVTLDKLNEVYDSPYQNNRRNSYTSEIKKMLNALGYDGLAIGPVFGNLTEKRVKEFQSDYGLKAHGIADEPTIKALKNAYNSQINKSEFKKGDNHPAVTEIKRKLNHLGFDGLALSSNFGSWTETRVKQFQSYYGLSVTGIADQKTQQKLDEVINSPYQNGKSDSYTTEIKKMLNALGYGGLAEGPVFGNLTEKRVKEFQSDYGLQAHGIADEPTIKALKNAYDSQNKSEFKKGDDHPAVIEMKRKLNQLGFDGLALSGNFGSWTETRVEQFQEYYGLPVTGIADQKTQQKLDEVINSPYQNGKSDSYTTEIKIMLNTLGYDGLAEGPVFGNLTEKRLKEFQNDYGLKVNGIADEPTIKALNDAYNKTEFKKGDHHSTVIDIKRKLNRLEFDGLALSGNFGNLTETRVEEFQSYYGLPVTGIADQETQAKLNEIYNSPYQKRKSNSIIAEIKVMLNAIGYNGLAEGPVFGNLTEKRVKEFQRDHNLKAHGIVDDITLTELRKAYDGRITYHYSTLTLEQALDIQMAITNPPPQTDKYRNSPAYISSKYVDIIQSGAIYSGGNVVVRTQPRLVDSTRKTVLSPGTRVEILGTVNGDSYQGSRVWYKIRYNNEILYAHSKLVVENATIAKITGRVNVRSAPSASSHIYGKLAKGSEVSVIAKEGNWYRISYNAWRNATRSDTRLYLDPSNHDEFQHLDLSSPAGATAAELNAYLKGKGILEGMGQAFIDASRTHHINELYLVSHALLETGHGTSDLAKGIVVKGKKVYNMFGIEAYDSCPNSCGSAKAYAEGWDTPEKAIIGGAKFIGERYIHNEHKQNTLYKMRWNPAAMEATGRFGKQYATDIGWAVKQTTNLRKMHEDIIRNPVLKFNIIQYR</sequence>
<dbReference type="RefSeq" id="WP_379596580.1">
    <property type="nucleotide sequence ID" value="NZ_JBHUDE010000029.1"/>
</dbReference>
<organism evidence="3 4">
    <name type="scientific">Oceanobacillus luteolus</name>
    <dbReference type="NCBI Taxonomy" id="1274358"/>
    <lineage>
        <taxon>Bacteria</taxon>
        <taxon>Bacillati</taxon>
        <taxon>Bacillota</taxon>
        <taxon>Bacilli</taxon>
        <taxon>Bacillales</taxon>
        <taxon>Bacillaceae</taxon>
        <taxon>Oceanobacillus</taxon>
    </lineage>
</organism>
<dbReference type="PANTHER" id="PTHR34408:SF1">
    <property type="entry name" value="GLYCOSYL HYDROLASE FAMILY 19 DOMAIN-CONTAINING PROTEIN HI_1415"/>
    <property type="match status" value="1"/>
</dbReference>
<dbReference type="Pfam" id="PF08239">
    <property type="entry name" value="SH3_3"/>
    <property type="match status" value="2"/>
</dbReference>
<dbReference type="InterPro" id="IPR002901">
    <property type="entry name" value="MGlyc_endo_b_GlcNAc-like_dom"/>
</dbReference>
<dbReference type="Proteomes" id="UP001597221">
    <property type="component" value="Unassembled WGS sequence"/>
</dbReference>
<dbReference type="Pfam" id="PF01832">
    <property type="entry name" value="Glucosaminidase"/>
    <property type="match status" value="1"/>
</dbReference>
<gene>
    <name evidence="3" type="ORF">ACFSBH_06175</name>
</gene>
<evidence type="ECO:0000256" key="1">
    <source>
        <dbReference type="SAM" id="MobiDB-lite"/>
    </source>
</evidence>
<dbReference type="EMBL" id="JBHUDE010000029">
    <property type="protein sequence ID" value="MFD1607235.1"/>
    <property type="molecule type" value="Genomic_DNA"/>
</dbReference>